<evidence type="ECO:0000313" key="3">
    <source>
        <dbReference type="Proteomes" id="UP001217500"/>
    </source>
</evidence>
<keyword evidence="1" id="KW-0812">Transmembrane</keyword>
<protein>
    <submittedName>
        <fullName evidence="2">YeeE/YedE family protein</fullName>
    </submittedName>
</protein>
<gene>
    <name evidence="2" type="ORF">PH603_06155</name>
</gene>
<evidence type="ECO:0000313" key="2">
    <source>
        <dbReference type="EMBL" id="WCL55340.1"/>
    </source>
</evidence>
<sequence length="137" mass="14108">MKIAASFISGGLFGLGLVISGMSNPAKVIGFLDIAGNWDPSLAFVMAGGLIVTAIGYRLVFRRTAPVCDSQFHVPTNRVIDARLIGGAAIFGIGWGLGGFCPGPGIVATALGHIEAIAFVAAMLAGMWLKDRLFGTA</sequence>
<dbReference type="Proteomes" id="UP001217500">
    <property type="component" value="Chromosome"/>
</dbReference>
<dbReference type="Pfam" id="PF20398">
    <property type="entry name" value="DUF6691"/>
    <property type="match status" value="1"/>
</dbReference>
<dbReference type="KEGG" id="gso:PH603_06155"/>
<keyword evidence="1" id="KW-1133">Transmembrane helix</keyword>
<keyword evidence="3" id="KW-1185">Reference proteome</keyword>
<dbReference type="RefSeq" id="WP_289505140.1">
    <property type="nucleotide sequence ID" value="NZ_CP116805.1"/>
</dbReference>
<proteinExistence type="predicted"/>
<dbReference type="AlphaFoldDB" id="A0AAE9XV60"/>
<organism evidence="2 3">
    <name type="scientific">Gimibacter soli</name>
    <dbReference type="NCBI Taxonomy" id="3024400"/>
    <lineage>
        <taxon>Bacteria</taxon>
        <taxon>Pseudomonadati</taxon>
        <taxon>Pseudomonadota</taxon>
        <taxon>Alphaproteobacteria</taxon>
        <taxon>Kordiimonadales</taxon>
        <taxon>Temperatibacteraceae</taxon>
        <taxon>Gimibacter</taxon>
    </lineage>
</organism>
<feature type="transmembrane region" description="Helical" evidence="1">
    <location>
        <begin position="106"/>
        <end position="129"/>
    </location>
</feature>
<evidence type="ECO:0000256" key="1">
    <source>
        <dbReference type="SAM" id="Phobius"/>
    </source>
</evidence>
<feature type="transmembrane region" description="Helical" evidence="1">
    <location>
        <begin position="41"/>
        <end position="61"/>
    </location>
</feature>
<feature type="transmembrane region" description="Helical" evidence="1">
    <location>
        <begin position="82"/>
        <end position="100"/>
    </location>
</feature>
<name>A0AAE9XV60_9PROT</name>
<dbReference type="EMBL" id="CP116805">
    <property type="protein sequence ID" value="WCL55340.1"/>
    <property type="molecule type" value="Genomic_DNA"/>
</dbReference>
<keyword evidence="1" id="KW-0472">Membrane</keyword>
<accession>A0AAE9XV60</accession>
<reference evidence="2" key="1">
    <citation type="submission" date="2023-01" db="EMBL/GenBank/DDBJ databases">
        <title>The genome sequence of Kordiimonadaceae bacterium 6D33.</title>
        <authorList>
            <person name="Liu Y."/>
        </authorList>
    </citation>
    <scope>NUCLEOTIDE SEQUENCE</scope>
    <source>
        <strain evidence="2">6D33</strain>
    </source>
</reference>
<dbReference type="InterPro" id="IPR046513">
    <property type="entry name" value="DUF6691"/>
</dbReference>